<dbReference type="EMBL" id="PGGS01000136">
    <property type="protein sequence ID" value="PNH08290.1"/>
    <property type="molecule type" value="Genomic_DNA"/>
</dbReference>
<evidence type="ECO:0000313" key="1">
    <source>
        <dbReference type="EMBL" id="PNH08290.1"/>
    </source>
</evidence>
<proteinExistence type="predicted"/>
<dbReference type="InterPro" id="IPR036691">
    <property type="entry name" value="Endo/exonu/phosph_ase_sf"/>
</dbReference>
<keyword evidence="2" id="KW-1185">Reference proteome</keyword>
<dbReference type="OrthoDB" id="391817at2759"/>
<gene>
    <name evidence="1" type="ORF">TSOC_005178</name>
</gene>
<dbReference type="Proteomes" id="UP000236333">
    <property type="component" value="Unassembled WGS sequence"/>
</dbReference>
<dbReference type="Gene3D" id="3.60.10.10">
    <property type="entry name" value="Endonuclease/exonuclease/phosphatase"/>
    <property type="match status" value="1"/>
</dbReference>
<reference evidence="1 2" key="1">
    <citation type="journal article" date="2017" name="Mol. Biol. Evol.">
        <title>The 4-celled Tetrabaena socialis nuclear genome reveals the essential components for genetic control of cell number at the origin of multicellularity in the volvocine lineage.</title>
        <authorList>
            <person name="Featherston J."/>
            <person name="Arakaki Y."/>
            <person name="Hanschen E.R."/>
            <person name="Ferris P.J."/>
            <person name="Michod R.E."/>
            <person name="Olson B.J.S.C."/>
            <person name="Nozaki H."/>
            <person name="Durand P.M."/>
        </authorList>
    </citation>
    <scope>NUCLEOTIDE SEQUENCE [LARGE SCALE GENOMIC DNA]</scope>
    <source>
        <strain evidence="1 2">NIES-571</strain>
    </source>
</reference>
<dbReference type="SUPFAM" id="SSF56219">
    <property type="entry name" value="DNase I-like"/>
    <property type="match status" value="1"/>
</dbReference>
<comment type="caution">
    <text evidence="1">The sequence shown here is derived from an EMBL/GenBank/DDBJ whole genome shotgun (WGS) entry which is preliminary data.</text>
</comment>
<accession>A0A2J8A717</accession>
<dbReference type="AlphaFoldDB" id="A0A2J8A717"/>
<sequence length="151" mass="16183">MATSGTEQGRGRACVRCGAGALASFWATPTNKSGYSGVTTWARCPALAPRHAATDCLGAEEQPELDSEGRLVLNDHGVIAVGDFNVAAARADVHPTYSFDGLYDERELAELHGLMAAYPDVWRRLHPGTEGVYSVWEERTSARAFNARGSA</sequence>
<organism evidence="1 2">
    <name type="scientific">Tetrabaena socialis</name>
    <dbReference type="NCBI Taxonomy" id="47790"/>
    <lineage>
        <taxon>Eukaryota</taxon>
        <taxon>Viridiplantae</taxon>
        <taxon>Chlorophyta</taxon>
        <taxon>core chlorophytes</taxon>
        <taxon>Chlorophyceae</taxon>
        <taxon>CS clade</taxon>
        <taxon>Chlamydomonadales</taxon>
        <taxon>Tetrabaenaceae</taxon>
        <taxon>Tetrabaena</taxon>
    </lineage>
</organism>
<protein>
    <submittedName>
        <fullName evidence="1">Uncharacterized protein</fullName>
    </submittedName>
</protein>
<name>A0A2J8A717_9CHLO</name>
<evidence type="ECO:0000313" key="2">
    <source>
        <dbReference type="Proteomes" id="UP000236333"/>
    </source>
</evidence>